<dbReference type="GO" id="GO:0005524">
    <property type="term" value="F:ATP binding"/>
    <property type="evidence" value="ECO:0007669"/>
    <property type="project" value="UniProtKB-UniRule"/>
</dbReference>
<dbReference type="InterPro" id="IPR011009">
    <property type="entry name" value="Kinase-like_dom_sf"/>
</dbReference>
<comment type="caution">
    <text evidence="10">The sequence shown here is derived from an EMBL/GenBank/DDBJ whole genome shotgun (WGS) entry which is preliminary data.</text>
</comment>
<evidence type="ECO:0000256" key="1">
    <source>
        <dbReference type="ARBA" id="ARBA00022679"/>
    </source>
</evidence>
<keyword evidence="8" id="KW-0732">Signal</keyword>
<keyword evidence="7" id="KW-0812">Transmembrane</keyword>
<sequence length="550" mass="60944">MRASLLVAAVILQATTTEALSLRERWQRAEQNANATRSRVKLAEESVRENKQEVEEASQAFEVKTNDWAELQEKADALKKPRNDAEKVIQEYNRLSEALTAARRAHVKAKEEYLQTLLTTRYETSASRKTWLTELYALTPKADLEQQVNHLKDSLSRLKASIDEDEKKHADRKKEFTARNCDRIPGDRTCQTTNLVMQDLEKFIASNRTEKAKLEQELRSAQQLFENYDPSAEKLLQHIKRAEDRVKTAEETLEECRQHTSDAAAAEESAAAAVRKLATVKGEADALLAAPERPEVVEAVEAAHNAEWAKDNAKARRTLAEEEIARSKDELSEAEKALVEAQSAAAALKKEVKDNEKEGISTGSIAGVAAVAAVIVGMIVGGILVFLYRDRVFKRGRGIEEQAKAEIEMQGGEGSPFLAFQQPKILTEQPEIPTDSGVDSMLTGTAPESSVFARSITDQMSDNGAGSVASTPSSPPWSCKFESEFVVKRILGVGGFGCVFEAHNKNDDSDYAVKRIAVSISEKDKTLSEARILAKMKHAGIVRYYHVWVE</sequence>
<feature type="chain" id="PRO_5042889817" description="Protein kinase domain-containing protein" evidence="8">
    <location>
        <begin position="20"/>
        <end position="550"/>
    </location>
</feature>
<dbReference type="PANTHER" id="PTHR11042:SF91">
    <property type="entry name" value="EUKARYOTIC TRANSLATION INITIATION FACTOR 2-ALPHA KINASE"/>
    <property type="match status" value="1"/>
</dbReference>
<keyword evidence="1" id="KW-0808">Transferase</keyword>
<feature type="binding site" evidence="5">
    <location>
        <position position="514"/>
    </location>
    <ligand>
        <name>ATP</name>
        <dbReference type="ChEBI" id="CHEBI:30616"/>
    </ligand>
</feature>
<dbReference type="PROSITE" id="PS00107">
    <property type="entry name" value="PROTEIN_KINASE_ATP"/>
    <property type="match status" value="1"/>
</dbReference>
<evidence type="ECO:0000256" key="6">
    <source>
        <dbReference type="SAM" id="Coils"/>
    </source>
</evidence>
<dbReference type="PROSITE" id="PS50011">
    <property type="entry name" value="PROTEIN_KINASE_DOM"/>
    <property type="match status" value="1"/>
</dbReference>
<feature type="coiled-coil region" evidence="6">
    <location>
        <begin position="40"/>
        <end position="112"/>
    </location>
</feature>
<dbReference type="GO" id="GO:0004694">
    <property type="term" value="F:eukaryotic translation initiation factor 2alpha kinase activity"/>
    <property type="evidence" value="ECO:0007669"/>
    <property type="project" value="TreeGrafter"/>
</dbReference>
<evidence type="ECO:0000256" key="4">
    <source>
        <dbReference type="ARBA" id="ARBA00022840"/>
    </source>
</evidence>
<feature type="signal peptide" evidence="8">
    <location>
        <begin position="1"/>
        <end position="19"/>
    </location>
</feature>
<proteinExistence type="predicted"/>
<evidence type="ECO:0000313" key="11">
    <source>
        <dbReference type="Proteomes" id="UP001328107"/>
    </source>
</evidence>
<keyword evidence="7" id="KW-0472">Membrane</keyword>
<feature type="transmembrane region" description="Helical" evidence="7">
    <location>
        <begin position="365"/>
        <end position="388"/>
    </location>
</feature>
<keyword evidence="4 5" id="KW-0067">ATP-binding</keyword>
<feature type="non-terminal residue" evidence="10">
    <location>
        <position position="550"/>
    </location>
</feature>
<dbReference type="GO" id="GO:0005737">
    <property type="term" value="C:cytoplasm"/>
    <property type="evidence" value="ECO:0007669"/>
    <property type="project" value="TreeGrafter"/>
</dbReference>
<dbReference type="EMBL" id="BTRK01000003">
    <property type="protein sequence ID" value="GMR43966.1"/>
    <property type="molecule type" value="Genomic_DNA"/>
</dbReference>
<dbReference type="SUPFAM" id="SSF56112">
    <property type="entry name" value="Protein kinase-like (PK-like)"/>
    <property type="match status" value="1"/>
</dbReference>
<keyword evidence="6" id="KW-0175">Coiled coil</keyword>
<keyword evidence="3" id="KW-0418">Kinase</keyword>
<dbReference type="Proteomes" id="UP001328107">
    <property type="component" value="Unassembled WGS sequence"/>
</dbReference>
<protein>
    <recommendedName>
        <fullName evidence="9">Protein kinase domain-containing protein</fullName>
    </recommendedName>
</protein>
<name>A0AAN4ZNH9_9BILA</name>
<keyword evidence="7" id="KW-1133">Transmembrane helix</keyword>
<dbReference type="InterPro" id="IPR000719">
    <property type="entry name" value="Prot_kinase_dom"/>
</dbReference>
<evidence type="ECO:0000256" key="2">
    <source>
        <dbReference type="ARBA" id="ARBA00022741"/>
    </source>
</evidence>
<dbReference type="Gene3D" id="3.30.200.20">
    <property type="entry name" value="Phosphorylase Kinase, domain 1"/>
    <property type="match status" value="1"/>
</dbReference>
<evidence type="ECO:0000313" key="10">
    <source>
        <dbReference type="EMBL" id="GMR43966.1"/>
    </source>
</evidence>
<evidence type="ECO:0000256" key="5">
    <source>
        <dbReference type="PROSITE-ProRule" id="PRU10141"/>
    </source>
</evidence>
<feature type="domain" description="Protein kinase" evidence="9">
    <location>
        <begin position="485"/>
        <end position="550"/>
    </location>
</feature>
<dbReference type="InterPro" id="IPR017441">
    <property type="entry name" value="Protein_kinase_ATP_BS"/>
</dbReference>
<gene>
    <name evidence="10" type="ORF">PMAYCL1PPCAC_14161</name>
</gene>
<organism evidence="10 11">
    <name type="scientific">Pristionchus mayeri</name>
    <dbReference type="NCBI Taxonomy" id="1317129"/>
    <lineage>
        <taxon>Eukaryota</taxon>
        <taxon>Metazoa</taxon>
        <taxon>Ecdysozoa</taxon>
        <taxon>Nematoda</taxon>
        <taxon>Chromadorea</taxon>
        <taxon>Rhabditida</taxon>
        <taxon>Rhabditina</taxon>
        <taxon>Diplogasteromorpha</taxon>
        <taxon>Diplogasteroidea</taxon>
        <taxon>Neodiplogasteridae</taxon>
        <taxon>Pristionchus</taxon>
    </lineage>
</organism>
<evidence type="ECO:0000256" key="3">
    <source>
        <dbReference type="ARBA" id="ARBA00022777"/>
    </source>
</evidence>
<dbReference type="PANTHER" id="PTHR11042">
    <property type="entry name" value="EUKARYOTIC TRANSLATION INITIATION FACTOR 2-ALPHA KINASE EIF2-ALPHA KINASE -RELATED"/>
    <property type="match status" value="1"/>
</dbReference>
<dbReference type="Pfam" id="PF00069">
    <property type="entry name" value="Pkinase"/>
    <property type="match status" value="1"/>
</dbReference>
<feature type="coiled-coil region" evidence="6">
    <location>
        <begin position="197"/>
        <end position="269"/>
    </location>
</feature>
<keyword evidence="11" id="KW-1185">Reference proteome</keyword>
<keyword evidence="2 5" id="KW-0547">Nucleotide-binding</keyword>
<accession>A0AAN4ZNH9</accession>
<evidence type="ECO:0000256" key="7">
    <source>
        <dbReference type="SAM" id="Phobius"/>
    </source>
</evidence>
<feature type="coiled-coil region" evidence="6">
    <location>
        <begin position="141"/>
        <end position="168"/>
    </location>
</feature>
<dbReference type="GO" id="GO:0005634">
    <property type="term" value="C:nucleus"/>
    <property type="evidence" value="ECO:0007669"/>
    <property type="project" value="TreeGrafter"/>
</dbReference>
<dbReference type="InterPro" id="IPR050339">
    <property type="entry name" value="CC_SR_Kinase"/>
</dbReference>
<reference evidence="11" key="1">
    <citation type="submission" date="2022-10" db="EMBL/GenBank/DDBJ databases">
        <title>Genome assembly of Pristionchus species.</title>
        <authorList>
            <person name="Yoshida K."/>
            <person name="Sommer R.J."/>
        </authorList>
    </citation>
    <scope>NUCLEOTIDE SEQUENCE [LARGE SCALE GENOMIC DNA]</scope>
    <source>
        <strain evidence="11">RS5460</strain>
    </source>
</reference>
<dbReference type="AlphaFoldDB" id="A0AAN4ZNH9"/>
<feature type="coiled-coil region" evidence="6">
    <location>
        <begin position="303"/>
        <end position="358"/>
    </location>
</feature>
<evidence type="ECO:0000256" key="8">
    <source>
        <dbReference type="SAM" id="SignalP"/>
    </source>
</evidence>
<evidence type="ECO:0000259" key="9">
    <source>
        <dbReference type="PROSITE" id="PS50011"/>
    </source>
</evidence>